<sequence>KKRGNWEKEEDRLIIKLRKKGKNWDDISSQLPGRTKVACSRHYAQYLSGRT</sequence>
<organism evidence="3 4">
    <name type="scientific">Dactylonectria estremocensis</name>
    <dbReference type="NCBI Taxonomy" id="1079267"/>
    <lineage>
        <taxon>Eukaryota</taxon>
        <taxon>Fungi</taxon>
        <taxon>Dikarya</taxon>
        <taxon>Ascomycota</taxon>
        <taxon>Pezizomycotina</taxon>
        <taxon>Sordariomycetes</taxon>
        <taxon>Hypocreomycetidae</taxon>
        <taxon>Hypocreales</taxon>
        <taxon>Nectriaceae</taxon>
        <taxon>Dactylonectria</taxon>
    </lineage>
</organism>
<feature type="non-terminal residue" evidence="3">
    <location>
        <position position="51"/>
    </location>
</feature>
<dbReference type="SUPFAM" id="SSF46689">
    <property type="entry name" value="Homeodomain-like"/>
    <property type="match status" value="1"/>
</dbReference>
<dbReference type="OrthoDB" id="2143914at2759"/>
<dbReference type="InterPro" id="IPR001005">
    <property type="entry name" value="SANT/Myb"/>
</dbReference>
<dbReference type="InterPro" id="IPR009057">
    <property type="entry name" value="Homeodomain-like_sf"/>
</dbReference>
<reference evidence="3" key="1">
    <citation type="journal article" date="2021" name="Nat. Commun.">
        <title>Genetic determinants of endophytism in the Arabidopsis root mycobiome.</title>
        <authorList>
            <person name="Mesny F."/>
            <person name="Miyauchi S."/>
            <person name="Thiergart T."/>
            <person name="Pickel B."/>
            <person name="Atanasova L."/>
            <person name="Karlsson M."/>
            <person name="Huettel B."/>
            <person name="Barry K.W."/>
            <person name="Haridas S."/>
            <person name="Chen C."/>
            <person name="Bauer D."/>
            <person name="Andreopoulos W."/>
            <person name="Pangilinan J."/>
            <person name="LaButti K."/>
            <person name="Riley R."/>
            <person name="Lipzen A."/>
            <person name="Clum A."/>
            <person name="Drula E."/>
            <person name="Henrissat B."/>
            <person name="Kohler A."/>
            <person name="Grigoriev I.V."/>
            <person name="Martin F.M."/>
            <person name="Hacquard S."/>
        </authorList>
    </citation>
    <scope>NUCLEOTIDE SEQUENCE</scope>
    <source>
        <strain evidence="3">MPI-CAGE-AT-0021</strain>
    </source>
</reference>
<gene>
    <name evidence="3" type="ORF">B0J13DRAFT_404033</name>
</gene>
<feature type="domain" description="HTH myb-type" evidence="2">
    <location>
        <begin position="1"/>
        <end position="51"/>
    </location>
</feature>
<comment type="caution">
    <text evidence="3">The sequence shown here is derived from an EMBL/GenBank/DDBJ whole genome shotgun (WGS) entry which is preliminary data.</text>
</comment>
<dbReference type="Gene3D" id="1.10.10.60">
    <property type="entry name" value="Homeodomain-like"/>
    <property type="match status" value="1"/>
</dbReference>
<dbReference type="CDD" id="cd00167">
    <property type="entry name" value="SANT"/>
    <property type="match status" value="1"/>
</dbReference>
<feature type="non-terminal residue" evidence="3">
    <location>
        <position position="1"/>
    </location>
</feature>
<accession>A0A9P9I821</accession>
<name>A0A9P9I821_9HYPO</name>
<dbReference type="SMART" id="SM00717">
    <property type="entry name" value="SANT"/>
    <property type="match status" value="1"/>
</dbReference>
<dbReference type="PROSITE" id="PS51294">
    <property type="entry name" value="HTH_MYB"/>
    <property type="match status" value="1"/>
</dbReference>
<feature type="domain" description="Myb-like" evidence="1">
    <location>
        <begin position="1"/>
        <end position="47"/>
    </location>
</feature>
<protein>
    <submittedName>
        <fullName evidence="3">Uncharacterized protein</fullName>
    </submittedName>
</protein>
<dbReference type="AlphaFoldDB" id="A0A9P9I821"/>
<proteinExistence type="predicted"/>
<evidence type="ECO:0000313" key="4">
    <source>
        <dbReference type="Proteomes" id="UP000717696"/>
    </source>
</evidence>
<evidence type="ECO:0000313" key="3">
    <source>
        <dbReference type="EMBL" id="KAH7110432.1"/>
    </source>
</evidence>
<dbReference type="PROSITE" id="PS50090">
    <property type="entry name" value="MYB_LIKE"/>
    <property type="match status" value="1"/>
</dbReference>
<dbReference type="Proteomes" id="UP000717696">
    <property type="component" value="Unassembled WGS sequence"/>
</dbReference>
<dbReference type="EMBL" id="JAGMUU010000063">
    <property type="protein sequence ID" value="KAH7110432.1"/>
    <property type="molecule type" value="Genomic_DNA"/>
</dbReference>
<keyword evidence="4" id="KW-1185">Reference proteome</keyword>
<dbReference type="InterPro" id="IPR017930">
    <property type="entry name" value="Myb_dom"/>
</dbReference>
<evidence type="ECO:0000259" key="1">
    <source>
        <dbReference type="PROSITE" id="PS50090"/>
    </source>
</evidence>
<dbReference type="Pfam" id="PF00249">
    <property type="entry name" value="Myb_DNA-binding"/>
    <property type="match status" value="1"/>
</dbReference>
<evidence type="ECO:0000259" key="2">
    <source>
        <dbReference type="PROSITE" id="PS51294"/>
    </source>
</evidence>